<evidence type="ECO:0000256" key="3">
    <source>
        <dbReference type="ARBA" id="ARBA00007057"/>
    </source>
</evidence>
<reference evidence="14" key="1">
    <citation type="submission" date="2015-01" db="EMBL/GenBank/DDBJ databases">
        <title>Transcriptome Assembly of Fopius arisanus.</title>
        <authorList>
            <person name="Geib S."/>
        </authorList>
    </citation>
    <scope>NUCLEOTIDE SEQUENCE</scope>
</reference>
<keyword evidence="7 11" id="KW-0238">DNA-binding</keyword>
<feature type="region of interest" description="Disordered" evidence="12">
    <location>
        <begin position="462"/>
        <end position="510"/>
    </location>
</feature>
<keyword evidence="4" id="KW-0217">Developmental protein</keyword>
<dbReference type="Gene3D" id="1.10.30.10">
    <property type="entry name" value="High mobility group box domain"/>
    <property type="match status" value="1"/>
</dbReference>
<feature type="non-terminal residue" evidence="14">
    <location>
        <position position="1"/>
    </location>
</feature>
<evidence type="ECO:0000259" key="13">
    <source>
        <dbReference type="PROSITE" id="PS50118"/>
    </source>
</evidence>
<evidence type="ECO:0000256" key="5">
    <source>
        <dbReference type="ARBA" id="ARBA00022490"/>
    </source>
</evidence>
<feature type="domain" description="HMG box" evidence="13">
    <location>
        <begin position="33"/>
        <end position="86"/>
    </location>
</feature>
<dbReference type="GO" id="GO:0007140">
    <property type="term" value="P:male meiotic nuclear division"/>
    <property type="evidence" value="ECO:0007669"/>
    <property type="project" value="TreeGrafter"/>
</dbReference>
<dbReference type="GO" id="GO:0060964">
    <property type="term" value="P:regulation of miRNA-mediated gene silencing"/>
    <property type="evidence" value="ECO:0007669"/>
    <property type="project" value="InterPro"/>
</dbReference>
<dbReference type="PANTHER" id="PTHR21358">
    <property type="entry name" value="PROTEIN MAELSTROM HOMOLOG"/>
    <property type="match status" value="1"/>
</dbReference>
<keyword evidence="6" id="KW-0221">Differentiation</keyword>
<dbReference type="GO" id="GO:0007283">
    <property type="term" value="P:spermatogenesis"/>
    <property type="evidence" value="ECO:0007669"/>
    <property type="project" value="TreeGrafter"/>
</dbReference>
<sequence length="510" mass="58481">FRMEKRESSTVCRRKSIGIRSLVFPFENLKMPPKKSKNGFYRFMQDFKKTQEQKGKIYPEGIKDVQNDPECSKAWQQLSEKEKQRYNGTNDKGKGQTEKLTGWGERISDILVRQKKHQEYEANMRADIEETLRLAQVCESVPDLTVYIIHVNYFYSKDLPDSSVLYIPAEIAICEFSIAEGIKRSYHQIIKSDVELGYARSTLEHCDRTHKLCPDYEYGEDDYSKIYKKFREFLKTTEEQTGKIPPIYTRQKFVTVVSCFLDRITLSAGLPKETFPLYSLECLFGKLMFMCNPDKIDRHSCNPVLLAESEFDKDSFAYSPNIECLYHHQIEGTSIHCSLAIIRQWCFIICAYCCNWFNIDIIPDVHCPALHCTDDIDFISTSVKSLNIDKKFQPSTLKSMTGVSDKYRYEKAGRTFEEEAQRRKEAMKNPLEIIDHGNNAPGEIAKTFPKFYRPLRPPNNLSVIFKGSDNPSTSHSSTTSSLGATGHGKSSATVKRPQMKGIGRGGIATD</sequence>
<dbReference type="InterPro" id="IPR039259">
    <property type="entry name" value="Protein_maelstrom"/>
</dbReference>
<protein>
    <submittedName>
        <fullName evidence="14">Mael_0 protein</fullName>
    </submittedName>
</protein>
<keyword evidence="10" id="KW-0469">Meiosis</keyword>
<comment type="similarity">
    <text evidence="3">Belongs to the maelstrom family.</text>
</comment>
<evidence type="ECO:0000256" key="12">
    <source>
        <dbReference type="SAM" id="MobiDB-lite"/>
    </source>
</evidence>
<name>A0A0C9PK43_9HYME</name>
<evidence type="ECO:0000256" key="9">
    <source>
        <dbReference type="ARBA" id="ARBA00023242"/>
    </source>
</evidence>
<dbReference type="GO" id="GO:0030154">
    <property type="term" value="P:cell differentiation"/>
    <property type="evidence" value="ECO:0007669"/>
    <property type="project" value="UniProtKB-KW"/>
</dbReference>
<dbReference type="PROSITE" id="PS50118">
    <property type="entry name" value="HMG_BOX_2"/>
    <property type="match status" value="1"/>
</dbReference>
<dbReference type="GO" id="GO:0043186">
    <property type="term" value="C:P granule"/>
    <property type="evidence" value="ECO:0007669"/>
    <property type="project" value="TreeGrafter"/>
</dbReference>
<dbReference type="Pfam" id="PF13017">
    <property type="entry name" value="Maelstrom"/>
    <property type="match status" value="1"/>
</dbReference>
<accession>A0A0C9PK43</accession>
<dbReference type="InterPro" id="IPR024970">
    <property type="entry name" value="Maelstrom"/>
</dbReference>
<dbReference type="GO" id="GO:0043565">
    <property type="term" value="F:sequence-specific DNA binding"/>
    <property type="evidence" value="ECO:0007669"/>
    <property type="project" value="TreeGrafter"/>
</dbReference>
<feature type="DNA-binding region" description="HMG box" evidence="11">
    <location>
        <begin position="33"/>
        <end position="86"/>
    </location>
</feature>
<evidence type="ECO:0000256" key="2">
    <source>
        <dbReference type="ARBA" id="ARBA00004496"/>
    </source>
</evidence>
<evidence type="ECO:0000256" key="8">
    <source>
        <dbReference type="ARBA" id="ARBA00023158"/>
    </source>
</evidence>
<keyword evidence="9 11" id="KW-0539">Nucleus</keyword>
<evidence type="ECO:0000256" key="10">
    <source>
        <dbReference type="ARBA" id="ARBA00023254"/>
    </source>
</evidence>
<dbReference type="AlphaFoldDB" id="A0A0C9PK43"/>
<dbReference type="GO" id="GO:0034587">
    <property type="term" value="P:piRNA processing"/>
    <property type="evidence" value="ECO:0007669"/>
    <property type="project" value="TreeGrafter"/>
</dbReference>
<dbReference type="GO" id="GO:0045892">
    <property type="term" value="P:negative regulation of DNA-templated transcription"/>
    <property type="evidence" value="ECO:0007669"/>
    <property type="project" value="TreeGrafter"/>
</dbReference>
<evidence type="ECO:0000256" key="6">
    <source>
        <dbReference type="ARBA" id="ARBA00022782"/>
    </source>
</evidence>
<gene>
    <name evidence="14" type="primary">mael_0</name>
    <name evidence="14" type="ORF">g.14317</name>
</gene>
<dbReference type="InterPro" id="IPR036910">
    <property type="entry name" value="HMG_box_dom_sf"/>
</dbReference>
<evidence type="ECO:0000256" key="7">
    <source>
        <dbReference type="ARBA" id="ARBA00023125"/>
    </source>
</evidence>
<dbReference type="Pfam" id="PF09011">
    <property type="entry name" value="HMG_box_2"/>
    <property type="match status" value="1"/>
</dbReference>
<keyword evidence="5" id="KW-0963">Cytoplasm</keyword>
<evidence type="ECO:0000313" key="14">
    <source>
        <dbReference type="EMBL" id="JAG71150.1"/>
    </source>
</evidence>
<evidence type="ECO:0000256" key="1">
    <source>
        <dbReference type="ARBA" id="ARBA00004123"/>
    </source>
</evidence>
<evidence type="ECO:0000256" key="11">
    <source>
        <dbReference type="PROSITE-ProRule" id="PRU00267"/>
    </source>
</evidence>
<dbReference type="InterPro" id="IPR009071">
    <property type="entry name" value="HMG_box_dom"/>
</dbReference>
<feature type="compositionally biased region" description="Low complexity" evidence="12">
    <location>
        <begin position="472"/>
        <end position="481"/>
    </location>
</feature>
<dbReference type="SUPFAM" id="SSF47095">
    <property type="entry name" value="HMG-box"/>
    <property type="match status" value="1"/>
</dbReference>
<comment type="subcellular location">
    <subcellularLocation>
        <location evidence="2">Cytoplasm</location>
    </subcellularLocation>
    <subcellularLocation>
        <location evidence="1">Nucleus</location>
    </subcellularLocation>
</comment>
<dbReference type="GO" id="GO:0005634">
    <property type="term" value="C:nucleus"/>
    <property type="evidence" value="ECO:0007669"/>
    <property type="project" value="UniProtKB-SubCell"/>
</dbReference>
<dbReference type="PANTHER" id="PTHR21358:SF4">
    <property type="entry name" value="PROTEIN MAELSTROM HOMOLOG"/>
    <property type="match status" value="1"/>
</dbReference>
<organism evidence="14">
    <name type="scientific">Fopius arisanus</name>
    <dbReference type="NCBI Taxonomy" id="64838"/>
    <lineage>
        <taxon>Eukaryota</taxon>
        <taxon>Metazoa</taxon>
        <taxon>Ecdysozoa</taxon>
        <taxon>Arthropoda</taxon>
        <taxon>Hexapoda</taxon>
        <taxon>Insecta</taxon>
        <taxon>Pterygota</taxon>
        <taxon>Neoptera</taxon>
        <taxon>Endopterygota</taxon>
        <taxon>Hymenoptera</taxon>
        <taxon>Apocrita</taxon>
        <taxon>Ichneumonoidea</taxon>
        <taxon>Braconidae</taxon>
        <taxon>Opiinae</taxon>
        <taxon>Fopius</taxon>
    </lineage>
</organism>
<keyword evidence="8" id="KW-0943">RNA-mediated gene silencing</keyword>
<proteinExistence type="inferred from homology"/>
<evidence type="ECO:0000256" key="4">
    <source>
        <dbReference type="ARBA" id="ARBA00022473"/>
    </source>
</evidence>
<dbReference type="EMBL" id="GBYB01001383">
    <property type="protein sequence ID" value="JAG71150.1"/>
    <property type="molecule type" value="Transcribed_RNA"/>
</dbReference>